<comment type="caution">
    <text evidence="2">The sequence shown here is derived from an EMBL/GenBank/DDBJ whole genome shotgun (WGS) entry which is preliminary data.</text>
</comment>
<protein>
    <recommendedName>
        <fullName evidence="4">Secreted protein</fullName>
    </recommendedName>
</protein>
<gene>
    <name evidence="2" type="ORF">FNQ90_12800</name>
</gene>
<sequence length="226" mass="22814">MRGVRRGALVTGVAGVLLGLGAGALVPQAAALQRAEDTGGAEDTGNGRSGTGYRYWSFWELDENNAPDAPDGSEEDGEDGEAPRWRYSTRGPGTLRPLDGDVLGMRFAVTVNSGDARAPRGDAEATSFGTICAGEPAGAGTRRVALVVDFGVPADAPDGETPPQGPLTVCARVPDGGTAADALADTAGPLRYAPNGLLCAISGYPRRGCGEAVALDDRSEGGAGAT</sequence>
<dbReference type="AlphaFoldDB" id="A0A7W3Y222"/>
<dbReference type="Proteomes" id="UP000538929">
    <property type="component" value="Unassembled WGS sequence"/>
</dbReference>
<dbReference type="RefSeq" id="WP_182606511.1">
    <property type="nucleotide sequence ID" value="NZ_VKHT01000355.1"/>
</dbReference>
<evidence type="ECO:0000313" key="3">
    <source>
        <dbReference type="Proteomes" id="UP000538929"/>
    </source>
</evidence>
<organism evidence="2 3">
    <name type="scientific">Streptomyces alkaliphilus</name>
    <dbReference type="NCBI Taxonomy" id="1472722"/>
    <lineage>
        <taxon>Bacteria</taxon>
        <taxon>Bacillati</taxon>
        <taxon>Actinomycetota</taxon>
        <taxon>Actinomycetes</taxon>
        <taxon>Kitasatosporales</taxon>
        <taxon>Streptomycetaceae</taxon>
        <taxon>Streptomyces</taxon>
    </lineage>
</organism>
<feature type="compositionally biased region" description="Acidic residues" evidence="1">
    <location>
        <begin position="63"/>
        <end position="80"/>
    </location>
</feature>
<dbReference type="EMBL" id="VKHT01000355">
    <property type="protein sequence ID" value="MBB0244961.1"/>
    <property type="molecule type" value="Genomic_DNA"/>
</dbReference>
<evidence type="ECO:0008006" key="4">
    <source>
        <dbReference type="Google" id="ProtNLM"/>
    </source>
</evidence>
<dbReference type="InterPro" id="IPR047703">
    <property type="entry name" value="SCO2322-like"/>
</dbReference>
<dbReference type="NCBIfam" id="NF040672">
    <property type="entry name" value="SCO2322_fam"/>
    <property type="match status" value="1"/>
</dbReference>
<evidence type="ECO:0000256" key="1">
    <source>
        <dbReference type="SAM" id="MobiDB-lite"/>
    </source>
</evidence>
<dbReference type="PROSITE" id="PS51318">
    <property type="entry name" value="TAT"/>
    <property type="match status" value="1"/>
</dbReference>
<feature type="non-terminal residue" evidence="2">
    <location>
        <position position="226"/>
    </location>
</feature>
<name>A0A7W3Y222_9ACTN</name>
<evidence type="ECO:0000313" key="2">
    <source>
        <dbReference type="EMBL" id="MBB0244961.1"/>
    </source>
</evidence>
<feature type="region of interest" description="Disordered" evidence="1">
    <location>
        <begin position="63"/>
        <end position="93"/>
    </location>
</feature>
<proteinExistence type="predicted"/>
<dbReference type="InterPro" id="IPR006311">
    <property type="entry name" value="TAT_signal"/>
</dbReference>
<reference evidence="3" key="1">
    <citation type="submission" date="2019-10" db="EMBL/GenBank/DDBJ databases">
        <title>Streptomyces sp. nov., a novel actinobacterium isolated from alkaline environment.</title>
        <authorList>
            <person name="Golinska P."/>
        </authorList>
    </citation>
    <scope>NUCLEOTIDE SEQUENCE [LARGE SCALE GENOMIC DNA]</scope>
    <source>
        <strain evidence="3">DSM 42118</strain>
    </source>
</reference>
<accession>A0A7W3Y222</accession>
<keyword evidence="3" id="KW-1185">Reference proteome</keyword>